<evidence type="ECO:0000313" key="3">
    <source>
        <dbReference type="EMBL" id="MEK8051265.1"/>
    </source>
</evidence>
<feature type="signal peptide" evidence="2">
    <location>
        <begin position="1"/>
        <end position="25"/>
    </location>
</feature>
<proteinExistence type="predicted"/>
<dbReference type="RefSeq" id="WP_341410954.1">
    <property type="nucleotide sequence ID" value="NZ_JBBUTH010000007.1"/>
</dbReference>
<dbReference type="PANTHER" id="PTHR43739:SF5">
    <property type="entry name" value="EXO-ALPHA-SIALIDASE"/>
    <property type="match status" value="1"/>
</dbReference>
<gene>
    <name evidence="3" type="ORF">AACH10_13525</name>
</gene>
<dbReference type="EC" id="3.2.1.-" evidence="3"/>
<keyword evidence="4" id="KW-1185">Reference proteome</keyword>
<comment type="caution">
    <text evidence="3">The sequence shown here is derived from an EMBL/GenBank/DDBJ whole genome shotgun (WGS) entry which is preliminary data.</text>
</comment>
<feature type="region of interest" description="Disordered" evidence="1">
    <location>
        <begin position="28"/>
        <end position="56"/>
    </location>
</feature>
<dbReference type="InterPro" id="IPR052025">
    <property type="entry name" value="Xyloglucanase_GH74"/>
</dbReference>
<dbReference type="SUPFAM" id="SSF110296">
    <property type="entry name" value="Oligoxyloglucan reducing end-specific cellobiohydrolase"/>
    <property type="match status" value="2"/>
</dbReference>
<dbReference type="PANTHER" id="PTHR43739">
    <property type="entry name" value="XYLOGLUCANASE (EUROFUNG)"/>
    <property type="match status" value="1"/>
</dbReference>
<dbReference type="Gene3D" id="2.130.10.10">
    <property type="entry name" value="YVTN repeat-like/Quinoprotein amine dehydrogenase"/>
    <property type="match status" value="2"/>
</dbReference>
<sequence length="946" mass="98929">MRPTMASALAGLCLTLGALYAPVQAADASPATPDAGTAAAPAPERQPAPKGGKPGALREHLTLLKQALPPNAIEGPGSAGDGGFLQRAYPDTDIPLARIEAARTAAKAVGGRNFPSGKGRPGTFVSVGPADALYPRTPFRSSSSYVPNDYLAAGRTVALAIDPNCAPGQCRLWAAPAGGGIWRTKNALSGQPNWQYLSGPFGINAVGAITLDPNDPSGNTLWVGTGEANSCGSGCIAGVGLYKSTDGGDSWTGPYGSAAFNARGVGAIAVKKGDPSTLYAASVRAGRGVSAVGTAGVVTLVPGAPQWGLYKSTDGGQTWTFLHNGAATAAECTALTLLAQAGNGSTCSPRGVRQVELDPVDPDVVYASSFSRGVWRSADGGATWVQIKPSLNAGNASTRAMLAVNRLPNGSTRLYVAEGNVGSPSARLFRTDDARAAAPVFSMLTSSNPADPGYGSYNYCTGQCWYDNFVVSPAGHPDVVYLGGSYSYGETGNISNGRGVVLSTDGGVSFTDMTMDGTDPVNPNGLHPDQHALVVHPANPMQFFEAGDGGIVRSSGLFSNVSSWCDNRPLSGDRLTRCRQLLSRVPERLESMNKGLRTLQFQSLSVSPHNVNLVQGGTQDNGTWQSSGNPTRWINTMVGDGGQSGFDVGEPAFRFHTYFDASPDVNFSHGDMADWNWIGDPIYGHANTQFYVPIISDPKVSKTMFAGTGRTVYRTKTWGMGTMSLAEFRRQCNEWTGVFQVVCGDWVPVGPVWLTAGNANDRAGGAMAAIRRTASDTGTAWAATTTGRLFLSRNVDAEPASAVAWTRLDTLSSADPNRFVSGIHVDPANPNRAWVSYSGFSASTPATPGHVFEVVYNPDAGTATWTDRSFDLGDIPITDVARDDVTGDLYAASDFGVFRLAAGTSSWTVAAPGMPHVEVASLTIIPSARKMYVATHGLGAWLLNLP</sequence>
<reference evidence="3 4" key="1">
    <citation type="submission" date="2024-04" db="EMBL/GenBank/DDBJ databases">
        <title>Novel species of the genus Ideonella isolated from streams.</title>
        <authorList>
            <person name="Lu H."/>
        </authorList>
    </citation>
    <scope>NUCLEOTIDE SEQUENCE [LARGE SCALE GENOMIC DNA]</scope>
    <source>
        <strain evidence="3 4">DXS22W</strain>
    </source>
</reference>
<evidence type="ECO:0000256" key="2">
    <source>
        <dbReference type="SAM" id="SignalP"/>
    </source>
</evidence>
<keyword evidence="3" id="KW-0326">Glycosidase</keyword>
<accession>A0ABU9CHD2</accession>
<evidence type="ECO:0000313" key="4">
    <source>
        <dbReference type="Proteomes" id="UP001365405"/>
    </source>
</evidence>
<dbReference type="GO" id="GO:0016798">
    <property type="term" value="F:hydrolase activity, acting on glycosyl bonds"/>
    <property type="evidence" value="ECO:0007669"/>
    <property type="project" value="UniProtKB-KW"/>
</dbReference>
<dbReference type="EMBL" id="JBBUTH010000007">
    <property type="protein sequence ID" value="MEK8051265.1"/>
    <property type="molecule type" value="Genomic_DNA"/>
</dbReference>
<keyword evidence="3" id="KW-0378">Hydrolase</keyword>
<feature type="chain" id="PRO_5046276851" evidence="2">
    <location>
        <begin position="26"/>
        <end position="946"/>
    </location>
</feature>
<dbReference type="Proteomes" id="UP001365405">
    <property type="component" value="Unassembled WGS sequence"/>
</dbReference>
<dbReference type="InterPro" id="IPR015943">
    <property type="entry name" value="WD40/YVTN_repeat-like_dom_sf"/>
</dbReference>
<evidence type="ECO:0000256" key="1">
    <source>
        <dbReference type="SAM" id="MobiDB-lite"/>
    </source>
</evidence>
<name>A0ABU9CHD2_9BURK</name>
<organism evidence="3 4">
    <name type="scientific">Pseudaquabacterium inlustre</name>
    <dbReference type="NCBI Taxonomy" id="2984192"/>
    <lineage>
        <taxon>Bacteria</taxon>
        <taxon>Pseudomonadati</taxon>
        <taxon>Pseudomonadota</taxon>
        <taxon>Betaproteobacteria</taxon>
        <taxon>Burkholderiales</taxon>
        <taxon>Sphaerotilaceae</taxon>
        <taxon>Pseudaquabacterium</taxon>
    </lineage>
</organism>
<feature type="compositionally biased region" description="Low complexity" evidence="1">
    <location>
        <begin position="28"/>
        <end position="49"/>
    </location>
</feature>
<protein>
    <submittedName>
        <fullName evidence="3">Sialidase family protein</fullName>
        <ecNumber evidence="3">3.2.1.-</ecNumber>
    </submittedName>
</protein>
<dbReference type="CDD" id="cd15482">
    <property type="entry name" value="Sialidase_non-viral"/>
    <property type="match status" value="1"/>
</dbReference>
<keyword evidence="2" id="KW-0732">Signal</keyword>